<evidence type="ECO:0008006" key="4">
    <source>
        <dbReference type="Google" id="ProtNLM"/>
    </source>
</evidence>
<sequence>MIMESEIIQKDDVLIEKSGSGRFEGFRFYINKGNTDTDKETDEQNNINNESLIAAFTKRATRFCAAANGDFTLSSDGIIRWIGQPVGQLIATTDILKPKVLLLADAQLTGEPRDQVIARLERFVIFHFETILKPLLDLRNADHLTDSTAKLASQLFNSLGILPRRSVAKMVKNLDQEARGNLRQLGIRFGAFNIYVMGMLKPAPIQALTLLWCLQNKDSDQTGLNEILAALNNGRTSFVADPTYNPTFYRLAGYQVLGKRAVRIDILERLANLIRPALHWKPGLEPKPDGAYDGKSFFVTPAMMSTLGANETDMEEILKGLGYRSNRYDNSVLTQNLAHQDLAHNGSKTRTLFPEAECVGDLWKTIQHSNTPQAEIKTVSSLEQHSCATDCLPKAEPVGDFAKHIQNKAENKTILLWHYHFQQTQHNRKRNSSQQKWQEKSQKTSTPGSNTLYKISQEKPLKTQHSYKYNKKKTASLHNKSSRTQNHDSNSPFAKLAVLRDQLKRDKDARL</sequence>
<dbReference type="Proteomes" id="UP000027336">
    <property type="component" value="Unassembled WGS sequence"/>
</dbReference>
<keyword evidence="3" id="KW-1185">Reference proteome</keyword>
<comment type="caution">
    <text evidence="2">The sequence shown here is derived from an EMBL/GenBank/DDBJ whole genome shotgun (WGS) entry which is preliminary data.</text>
</comment>
<evidence type="ECO:0000256" key="1">
    <source>
        <dbReference type="SAM" id="MobiDB-lite"/>
    </source>
</evidence>
<dbReference type="PATRIC" id="fig|685782.3.peg.883"/>
<dbReference type="HOGENOM" id="CLU_008788_1_0_5"/>
<gene>
    <name evidence="2" type="ORF">O99_00856</name>
</gene>
<feature type="region of interest" description="Disordered" evidence="1">
    <location>
        <begin position="425"/>
        <end position="511"/>
    </location>
</feature>
<dbReference type="eggNOG" id="COG4581">
    <property type="taxonomic scope" value="Bacteria"/>
</dbReference>
<name>A0A067WDQ8_9HYPH</name>
<feature type="compositionally biased region" description="Basic and acidic residues" evidence="1">
    <location>
        <begin position="501"/>
        <end position="511"/>
    </location>
</feature>
<accession>A0A067WDQ8</accession>
<proteinExistence type="predicted"/>
<reference evidence="2 3" key="1">
    <citation type="submission" date="2012-04" db="EMBL/GenBank/DDBJ databases">
        <title>The Genome Sequence of Bartonella rochalimae BMGH.</title>
        <authorList>
            <consortium name="The Broad Institute Genome Sequencing Platform"/>
            <consortium name="The Broad Institute Genome Sequencing Center for Infectious Disease"/>
            <person name="Feldgarden M."/>
            <person name="Kirby J."/>
            <person name="Kosoy M."/>
            <person name="Birtles R."/>
            <person name="Probert W.S."/>
            <person name="Chiaraviglio L."/>
            <person name="Walker B."/>
            <person name="Young S.K."/>
            <person name="Zeng Q."/>
            <person name="Gargeya S."/>
            <person name="Fitzgerald M."/>
            <person name="Haas B."/>
            <person name="Abouelleil A."/>
            <person name="Alvarado L."/>
            <person name="Arachchi H.M."/>
            <person name="Berlin A.M."/>
            <person name="Chapman S.B."/>
            <person name="Goldberg J."/>
            <person name="Griggs A."/>
            <person name="Gujja S."/>
            <person name="Hansen M."/>
            <person name="Howarth C."/>
            <person name="Imamovic A."/>
            <person name="Larimer J."/>
            <person name="McCowen C."/>
            <person name="Montmayeur A."/>
            <person name="Murphy C."/>
            <person name="Neiman D."/>
            <person name="Pearson M."/>
            <person name="Priest M."/>
            <person name="Roberts A."/>
            <person name="Saif S."/>
            <person name="Shea T."/>
            <person name="Sisk P."/>
            <person name="Sykes S."/>
            <person name="Wortman J."/>
            <person name="Nusbaum C."/>
            <person name="Birren B."/>
        </authorList>
    </citation>
    <scope>NUCLEOTIDE SEQUENCE [LARGE SCALE GENOMIC DNA]</scope>
    <source>
        <strain evidence="2 3">ATCC BAA-1498</strain>
    </source>
</reference>
<dbReference type="AlphaFoldDB" id="A0A067WDQ8"/>
<evidence type="ECO:0000313" key="3">
    <source>
        <dbReference type="Proteomes" id="UP000027336"/>
    </source>
</evidence>
<evidence type="ECO:0000313" key="2">
    <source>
        <dbReference type="EMBL" id="KEC54958.1"/>
    </source>
</evidence>
<organism evidence="2 3">
    <name type="scientific">Bartonella rochalimae ATCC BAA-1498</name>
    <dbReference type="NCBI Taxonomy" id="685782"/>
    <lineage>
        <taxon>Bacteria</taxon>
        <taxon>Pseudomonadati</taxon>
        <taxon>Pseudomonadota</taxon>
        <taxon>Alphaproteobacteria</taxon>
        <taxon>Hyphomicrobiales</taxon>
        <taxon>Bartonellaceae</taxon>
        <taxon>Bartonella</taxon>
    </lineage>
</organism>
<feature type="compositionally biased region" description="Polar residues" evidence="1">
    <location>
        <begin position="476"/>
        <end position="492"/>
    </location>
</feature>
<dbReference type="RefSeq" id="WP_035006776.1">
    <property type="nucleotide sequence ID" value="NZ_KL407337.1"/>
</dbReference>
<dbReference type="EMBL" id="AHPK01000014">
    <property type="protein sequence ID" value="KEC54958.1"/>
    <property type="molecule type" value="Genomic_DNA"/>
</dbReference>
<protein>
    <recommendedName>
        <fullName evidence="4">ATP-dependent helicase</fullName>
    </recommendedName>
</protein>